<keyword evidence="2" id="KW-1185">Reference proteome</keyword>
<dbReference type="EMBL" id="BGPR01049974">
    <property type="protein sequence ID" value="GBO26974.1"/>
    <property type="molecule type" value="Genomic_DNA"/>
</dbReference>
<gene>
    <name evidence="1" type="ORF">AVEN_29307_1</name>
</gene>
<organism evidence="1 2">
    <name type="scientific">Araneus ventricosus</name>
    <name type="common">Orbweaver spider</name>
    <name type="synonym">Epeira ventricosa</name>
    <dbReference type="NCBI Taxonomy" id="182803"/>
    <lineage>
        <taxon>Eukaryota</taxon>
        <taxon>Metazoa</taxon>
        <taxon>Ecdysozoa</taxon>
        <taxon>Arthropoda</taxon>
        <taxon>Chelicerata</taxon>
        <taxon>Arachnida</taxon>
        <taxon>Araneae</taxon>
        <taxon>Araneomorphae</taxon>
        <taxon>Entelegynae</taxon>
        <taxon>Araneoidea</taxon>
        <taxon>Araneidae</taxon>
        <taxon>Araneus</taxon>
    </lineage>
</organism>
<evidence type="ECO:0000313" key="1">
    <source>
        <dbReference type="EMBL" id="GBO26974.1"/>
    </source>
</evidence>
<reference evidence="1 2" key="1">
    <citation type="journal article" date="2019" name="Sci. Rep.">
        <title>Orb-weaving spider Araneus ventricosus genome elucidates the spidroin gene catalogue.</title>
        <authorList>
            <person name="Kono N."/>
            <person name="Nakamura H."/>
            <person name="Ohtoshi R."/>
            <person name="Moran D.A.P."/>
            <person name="Shinohara A."/>
            <person name="Yoshida Y."/>
            <person name="Fujiwara M."/>
            <person name="Mori M."/>
            <person name="Tomita M."/>
            <person name="Arakawa K."/>
        </authorList>
    </citation>
    <scope>NUCLEOTIDE SEQUENCE [LARGE SCALE GENOMIC DNA]</scope>
</reference>
<dbReference type="Proteomes" id="UP000499080">
    <property type="component" value="Unassembled WGS sequence"/>
</dbReference>
<sequence length="104" mass="12061">MQRRKPKTAWQNLARNLKRQVPSPMQADLEDQRRQQLKVRQHWCYQVCPGVQRNGPNVSLCKWETAKSVSCAFCRLKRISHGELSCSFIVSTSIMPKEKKVCST</sequence>
<name>A0A4Y2VS01_ARAVE</name>
<proteinExistence type="predicted"/>
<dbReference type="AlphaFoldDB" id="A0A4Y2VS01"/>
<comment type="caution">
    <text evidence="1">The sequence shown here is derived from an EMBL/GenBank/DDBJ whole genome shotgun (WGS) entry which is preliminary data.</text>
</comment>
<accession>A0A4Y2VS01</accession>
<protein>
    <submittedName>
        <fullName evidence="1">Uncharacterized protein</fullName>
    </submittedName>
</protein>
<evidence type="ECO:0000313" key="2">
    <source>
        <dbReference type="Proteomes" id="UP000499080"/>
    </source>
</evidence>